<reference evidence="3" key="1">
    <citation type="submission" date="2022-11" db="EMBL/GenBank/DDBJ databases">
        <authorList>
            <person name="Kikuchi T."/>
        </authorList>
    </citation>
    <scope>NUCLEOTIDE SEQUENCE</scope>
    <source>
        <strain evidence="3">PS1010</strain>
    </source>
</reference>
<sequence>MKAKVQIFKILSILCAFLLQHVSAECKTYPNGTNVPCNYDFQCEVGFICNNNNYCCTRDHPRIECKNQNTFKTRCQTQEIGTSALFCIKDNKCNEPKRSDRKIRYCFDGVTPWENEPECTVIDNIRFVCEYYVKDRRTRGTCRFGHCCPKRRVHLKKPILSDHSYLTNIDCDYSLPLQPIYQYAFCEKPADPTTQPGKIWLLGQKALDSGEILGETPQICRTSADCAMERVCVNLMHGVRICMFDTDHEMNPVNGKIPFYDLSKIQD</sequence>
<evidence type="ECO:0000256" key="1">
    <source>
        <dbReference type="SAM" id="SignalP"/>
    </source>
</evidence>
<dbReference type="EMBL" id="CANHGI010000003">
    <property type="protein sequence ID" value="CAI5444732.1"/>
    <property type="molecule type" value="Genomic_DNA"/>
</dbReference>
<dbReference type="PANTHER" id="PTHR36157:SF1">
    <property type="entry name" value="DOMAIN OF UNKNOWN FUNCTION DX DOMAIN-CONTAINING PROTEIN"/>
    <property type="match status" value="1"/>
</dbReference>
<keyword evidence="4" id="KW-1185">Reference proteome</keyword>
<feature type="chain" id="PRO_5040369792" description="Domain of unknown function DX domain-containing protein" evidence="1">
    <location>
        <begin position="25"/>
        <end position="267"/>
    </location>
</feature>
<accession>A0A9P1IK70</accession>
<evidence type="ECO:0000313" key="4">
    <source>
        <dbReference type="Proteomes" id="UP001152747"/>
    </source>
</evidence>
<proteinExistence type="predicted"/>
<comment type="caution">
    <text evidence="3">The sequence shown here is derived from an EMBL/GenBank/DDBJ whole genome shotgun (WGS) entry which is preliminary data.</text>
</comment>
<dbReference type="PANTHER" id="PTHR36157">
    <property type="entry name" value="PROTEIN CBG12671-RELATED"/>
    <property type="match status" value="1"/>
</dbReference>
<dbReference type="InterPro" id="IPR002593">
    <property type="entry name" value="DX"/>
</dbReference>
<organism evidence="3 4">
    <name type="scientific">Caenorhabditis angaria</name>
    <dbReference type="NCBI Taxonomy" id="860376"/>
    <lineage>
        <taxon>Eukaryota</taxon>
        <taxon>Metazoa</taxon>
        <taxon>Ecdysozoa</taxon>
        <taxon>Nematoda</taxon>
        <taxon>Chromadorea</taxon>
        <taxon>Rhabditida</taxon>
        <taxon>Rhabditina</taxon>
        <taxon>Rhabditomorpha</taxon>
        <taxon>Rhabditoidea</taxon>
        <taxon>Rhabditidae</taxon>
        <taxon>Peloderinae</taxon>
        <taxon>Caenorhabditis</taxon>
    </lineage>
</organism>
<dbReference type="AlphaFoldDB" id="A0A9P1IK70"/>
<evidence type="ECO:0000259" key="2">
    <source>
        <dbReference type="Pfam" id="PF01666"/>
    </source>
</evidence>
<dbReference type="Proteomes" id="UP001152747">
    <property type="component" value="Unassembled WGS sequence"/>
</dbReference>
<keyword evidence="1" id="KW-0732">Signal</keyword>
<dbReference type="Pfam" id="PF01666">
    <property type="entry name" value="DX"/>
    <property type="match status" value="1"/>
</dbReference>
<name>A0A9P1IK70_9PELO</name>
<feature type="signal peptide" evidence="1">
    <location>
        <begin position="1"/>
        <end position="24"/>
    </location>
</feature>
<evidence type="ECO:0000313" key="3">
    <source>
        <dbReference type="EMBL" id="CAI5444732.1"/>
    </source>
</evidence>
<protein>
    <recommendedName>
        <fullName evidence="2">Domain of unknown function DX domain-containing protein</fullName>
    </recommendedName>
</protein>
<gene>
    <name evidence="3" type="ORF">CAMP_LOCUS7369</name>
</gene>
<feature type="domain" description="Domain of unknown function DX" evidence="2">
    <location>
        <begin position="165"/>
        <end position="244"/>
    </location>
</feature>